<dbReference type="InterPro" id="IPR005165">
    <property type="entry name" value="Anthrax_toxin_edema_cen"/>
</dbReference>
<dbReference type="Pfam" id="PF03497">
    <property type="entry name" value="Anthrax_toxA"/>
    <property type="match status" value="1"/>
</dbReference>
<dbReference type="RefSeq" id="WP_021711871.1">
    <property type="nucleotide sequence ID" value="NZ_BAOB01000269.1"/>
</dbReference>
<dbReference type="GO" id="GO:0005576">
    <property type="term" value="C:extracellular region"/>
    <property type="evidence" value="ECO:0007669"/>
    <property type="project" value="InterPro"/>
</dbReference>
<comment type="caution">
    <text evidence="4">The sequence shown here is derived from an EMBL/GenBank/DDBJ whole genome shotgun (WGS) entry which is preliminary data.</text>
</comment>
<dbReference type="Gene3D" id="3.90.1760.10">
    <property type="entry name" value="Anthrax toxin, edema factor, central domain"/>
    <property type="match status" value="1"/>
</dbReference>
<dbReference type="GO" id="GO:0008294">
    <property type="term" value="F:calcium- and calmodulin-responsive adenylate cyclase activity"/>
    <property type="evidence" value="ECO:0007669"/>
    <property type="project" value="InterPro"/>
</dbReference>
<evidence type="ECO:0000259" key="3">
    <source>
        <dbReference type="Pfam" id="PF03497"/>
    </source>
</evidence>
<dbReference type="OrthoDB" id="1550625at2"/>
<gene>
    <name evidence="4" type="ORF">VAZ01S_130_00080</name>
</gene>
<feature type="coiled-coil region" evidence="1">
    <location>
        <begin position="147"/>
        <end position="181"/>
    </location>
</feature>
<evidence type="ECO:0000256" key="1">
    <source>
        <dbReference type="SAM" id="Coils"/>
    </source>
</evidence>
<evidence type="ECO:0000313" key="5">
    <source>
        <dbReference type="Proteomes" id="UP000016567"/>
    </source>
</evidence>
<feature type="region of interest" description="Disordered" evidence="2">
    <location>
        <begin position="37"/>
        <end position="72"/>
    </location>
</feature>
<dbReference type="SUPFAM" id="SSF81298">
    <property type="entry name" value="Adenylylcyclase toxin (the edema factor)"/>
    <property type="match status" value="1"/>
</dbReference>
<protein>
    <recommendedName>
        <fullName evidence="3">Anthrax toxin edema factor central domain-containing protein</fullName>
    </recommendedName>
</protein>
<sequence length="455" mass="50555">MIRPQTISSVPVNLKRARETTTDEVPPLQAKIKCIRNEKESSIRRKPSMPSRKPSQTTIKLGGSAKSSKPNSVTVQQLVKDIAKHTGIVESHLEPLQKLANDTNQIISFRPVDRMSTGLIEKGYPTKGFEIKGKSANHGPQAGFICVKQELSKLHKANLEISELSKKVKKYNGEVQSCIEKNDAKPVQLRLSPDRLSWLSQNGTITIPDLSKSFNSFTIHSEGLTYQADRKGNDFVISYNNEPLEVLAHPKSNMPLTADYDLMFIAPKAEQLDVGREDKVPVPRIHFGDISKIYKEKYEKDNNGKSFTPKEFFAKENETQGSWGQGIGNATPRINKMIDSLNLATVGKGGNPVVHHNADSGSPATDPSSNYPITVFMPKAFDDYQSIHIIKDTKELAEFVKKAKDAGFSVPLNPKWEKPVAQARSARFTDAQNTILNWAQETHIPNLAKQTSTSQ</sequence>
<feature type="domain" description="Anthrax toxin edema factor central" evidence="3">
    <location>
        <begin position="82"/>
        <end position="206"/>
    </location>
</feature>
<dbReference type="AlphaFoldDB" id="U3C9V7"/>
<evidence type="ECO:0000256" key="2">
    <source>
        <dbReference type="SAM" id="MobiDB-lite"/>
    </source>
</evidence>
<proteinExistence type="predicted"/>
<evidence type="ECO:0000313" key="4">
    <source>
        <dbReference type="EMBL" id="GAD78139.1"/>
    </source>
</evidence>
<accession>U3C9V7</accession>
<keyword evidence="1" id="KW-0175">Coiled coil</keyword>
<dbReference type="InterPro" id="IPR035099">
    <property type="entry name" value="Anthrax_toxin_C-terminal"/>
</dbReference>
<reference evidence="4 5" key="1">
    <citation type="submission" date="2013-09" db="EMBL/GenBank/DDBJ databases">
        <title>Whole genome shotgun sequence of Vibrio azureus NBRC 104587.</title>
        <authorList>
            <person name="Isaki S."/>
            <person name="Hosoyama A."/>
            <person name="Numata M."/>
            <person name="Hashimoto M."/>
            <person name="Hosoyama Y."/>
            <person name="Tsuchikane K."/>
            <person name="Noguchi M."/>
            <person name="Hirakata S."/>
            <person name="Ichikawa N."/>
            <person name="Ohji S."/>
            <person name="Yamazoe A."/>
            <person name="Fujita N."/>
        </authorList>
    </citation>
    <scope>NUCLEOTIDE SEQUENCE [LARGE SCALE GENOMIC DNA]</scope>
    <source>
        <strain evidence="4 5">NBRC 104587</strain>
    </source>
</reference>
<dbReference type="InterPro" id="IPR037017">
    <property type="entry name" value="Anthrax_toxin_edema_cen_sf"/>
</dbReference>
<name>U3C9V7_9VIBR</name>
<dbReference type="Proteomes" id="UP000016567">
    <property type="component" value="Unassembled WGS sequence"/>
</dbReference>
<dbReference type="eggNOG" id="COG3064">
    <property type="taxonomic scope" value="Bacteria"/>
</dbReference>
<organism evidence="4 5">
    <name type="scientific">Vibrio azureus NBRC 104587</name>
    <dbReference type="NCBI Taxonomy" id="1219077"/>
    <lineage>
        <taxon>Bacteria</taxon>
        <taxon>Pseudomonadati</taxon>
        <taxon>Pseudomonadota</taxon>
        <taxon>Gammaproteobacteria</taxon>
        <taxon>Vibrionales</taxon>
        <taxon>Vibrionaceae</taxon>
        <taxon>Vibrio</taxon>
    </lineage>
</organism>
<feature type="compositionally biased region" description="Polar residues" evidence="2">
    <location>
        <begin position="53"/>
        <end position="72"/>
    </location>
</feature>
<keyword evidence="5" id="KW-1185">Reference proteome</keyword>
<dbReference type="EMBL" id="BATL01000130">
    <property type="protein sequence ID" value="GAD78139.1"/>
    <property type="molecule type" value="Genomic_DNA"/>
</dbReference>
<dbReference type="STRING" id="1219077.VAZ01S_130_00080"/>